<proteinExistence type="predicted"/>
<dbReference type="EMBL" id="JARBHB010000003">
    <property type="protein sequence ID" value="KAJ8888450.1"/>
    <property type="molecule type" value="Genomic_DNA"/>
</dbReference>
<keyword evidence="2" id="KW-1185">Reference proteome</keyword>
<gene>
    <name evidence="1" type="ORF">PR048_007940</name>
</gene>
<dbReference type="Proteomes" id="UP001159363">
    <property type="component" value="Chromosome 3"/>
</dbReference>
<evidence type="ECO:0000313" key="2">
    <source>
        <dbReference type="Proteomes" id="UP001159363"/>
    </source>
</evidence>
<evidence type="ECO:0000313" key="1">
    <source>
        <dbReference type="EMBL" id="KAJ8888450.1"/>
    </source>
</evidence>
<name>A0ABQ9HVP6_9NEOP</name>
<accession>A0ABQ9HVP6</accession>
<comment type="caution">
    <text evidence="1">The sequence shown here is derived from an EMBL/GenBank/DDBJ whole genome shotgun (WGS) entry which is preliminary data.</text>
</comment>
<reference evidence="1 2" key="1">
    <citation type="submission" date="2023-02" db="EMBL/GenBank/DDBJ databases">
        <title>LHISI_Scaffold_Assembly.</title>
        <authorList>
            <person name="Stuart O.P."/>
            <person name="Cleave R."/>
            <person name="Magrath M.J.L."/>
            <person name="Mikheyev A.S."/>
        </authorList>
    </citation>
    <scope>NUCLEOTIDE SEQUENCE [LARGE SCALE GENOMIC DNA]</scope>
    <source>
        <strain evidence="1">Daus_M_001</strain>
        <tissue evidence="1">Leg muscle</tissue>
    </source>
</reference>
<protein>
    <submittedName>
        <fullName evidence="1">Uncharacterized protein</fullName>
    </submittedName>
</protein>
<organism evidence="1 2">
    <name type="scientific">Dryococelus australis</name>
    <dbReference type="NCBI Taxonomy" id="614101"/>
    <lineage>
        <taxon>Eukaryota</taxon>
        <taxon>Metazoa</taxon>
        <taxon>Ecdysozoa</taxon>
        <taxon>Arthropoda</taxon>
        <taxon>Hexapoda</taxon>
        <taxon>Insecta</taxon>
        <taxon>Pterygota</taxon>
        <taxon>Neoptera</taxon>
        <taxon>Polyneoptera</taxon>
        <taxon>Phasmatodea</taxon>
        <taxon>Verophasmatodea</taxon>
        <taxon>Anareolatae</taxon>
        <taxon>Phasmatidae</taxon>
        <taxon>Eurycanthinae</taxon>
        <taxon>Dryococelus</taxon>
    </lineage>
</organism>
<sequence>MSHANVAICNISPRRDLESCSCVNRAIQDTNEKIKHICSRYSFEKVIDVFNSSRDFFTRHGLYTDSKGKNKMQQQHHQQQQLKHQQQTHLPQNIQQLPQQQQLHSTCTSSCSIFNHNNYYSNRQLQLQQQQEIQICQYLLRQQHQQQLIQQ</sequence>